<dbReference type="Proteomes" id="UP001628192">
    <property type="component" value="Unassembled WGS sequence"/>
</dbReference>
<proteinExistence type="predicted"/>
<gene>
    <name evidence="1" type="ORF">Defa_16820</name>
</gene>
<evidence type="ECO:0000313" key="1">
    <source>
        <dbReference type="EMBL" id="GAB1254195.1"/>
    </source>
</evidence>
<reference evidence="1 2" key="1">
    <citation type="journal article" date="2025" name="Int. J. Syst. Evol. Microbiol.">
        <title>Desulfovibrio falkowii sp. nov., Porphyromonas miyakawae sp. nov., Mediterraneibacter flintii sp. nov. and Owariibacterium komagatae gen. nov., sp. nov., isolated from human faeces.</title>
        <authorList>
            <person name="Hamaguchi T."/>
            <person name="Ohara M."/>
            <person name="Hisatomi A."/>
            <person name="Sekiguchi K."/>
            <person name="Takeda J.I."/>
            <person name="Ueyama J."/>
            <person name="Ito M."/>
            <person name="Nishiwaki H."/>
            <person name="Ogi T."/>
            <person name="Hirayama M."/>
            <person name="Ohkuma M."/>
            <person name="Sakamoto M."/>
            <person name="Ohno K."/>
        </authorList>
    </citation>
    <scope>NUCLEOTIDE SEQUENCE [LARGE SCALE GENOMIC DNA]</scope>
    <source>
        <strain evidence="1 2">13CB8C</strain>
    </source>
</reference>
<comment type="caution">
    <text evidence="1">The sequence shown here is derived from an EMBL/GenBank/DDBJ whole genome shotgun (WGS) entry which is preliminary data.</text>
</comment>
<keyword evidence="2" id="KW-1185">Reference proteome</keyword>
<protein>
    <submittedName>
        <fullName evidence="1">Uncharacterized protein</fullName>
    </submittedName>
</protein>
<evidence type="ECO:0000313" key="2">
    <source>
        <dbReference type="Proteomes" id="UP001628192"/>
    </source>
</evidence>
<sequence length="65" mass="6911">MTGSGAPSGAAVKPLGCTFFIKSPLEIVTLEAPLVMPEARAQQRADEDFLLLIVRLPRYSVAVPA</sequence>
<accession>A0ABQ0E8R6</accession>
<organism evidence="1 2">
    <name type="scientific">Desulfovibrio falkowii</name>
    <dbReference type="NCBI Taxonomy" id="3136602"/>
    <lineage>
        <taxon>Bacteria</taxon>
        <taxon>Pseudomonadati</taxon>
        <taxon>Thermodesulfobacteriota</taxon>
        <taxon>Desulfovibrionia</taxon>
        <taxon>Desulfovibrionales</taxon>
        <taxon>Desulfovibrionaceae</taxon>
        <taxon>Desulfovibrio</taxon>
    </lineage>
</organism>
<dbReference type="EMBL" id="BAAFSG010000001">
    <property type="protein sequence ID" value="GAB1254195.1"/>
    <property type="molecule type" value="Genomic_DNA"/>
</dbReference>
<name>A0ABQ0E8R6_9BACT</name>